<feature type="signal peptide" evidence="3">
    <location>
        <begin position="1"/>
        <end position="23"/>
    </location>
</feature>
<proteinExistence type="inferred from homology"/>
<keyword evidence="2" id="KW-0812">Transmembrane</keyword>
<dbReference type="Gene3D" id="2.40.160.20">
    <property type="match status" value="1"/>
</dbReference>
<dbReference type="eggNOG" id="COG3637">
    <property type="taxonomic scope" value="Bacteria"/>
</dbReference>
<reference evidence="5" key="1">
    <citation type="submission" date="2006-04" db="EMBL/GenBank/DDBJ databases">
        <authorList>
            <person name="Seshadri R."/>
            <person name="Federici B.A."/>
        </authorList>
    </citation>
    <scope>NUCLEOTIDE SEQUENCE [LARGE SCALE GENOMIC DNA]</scope>
</reference>
<evidence type="ECO:0000259" key="4">
    <source>
        <dbReference type="Pfam" id="PF01389"/>
    </source>
</evidence>
<comment type="caution">
    <text evidence="5">The sequence shown here is derived from an EMBL/GenBank/DDBJ whole genome shotgun (WGS) entry which is preliminary data.</text>
</comment>
<organism evidence="5 6">
    <name type="scientific">Rickettsiella grylli</name>
    <dbReference type="NCBI Taxonomy" id="59196"/>
    <lineage>
        <taxon>Bacteria</taxon>
        <taxon>Pseudomonadati</taxon>
        <taxon>Pseudomonadota</taxon>
        <taxon>Gammaproteobacteria</taxon>
        <taxon>Legionellales</taxon>
        <taxon>Coxiellaceae</taxon>
        <taxon>Rickettsiella</taxon>
    </lineage>
</organism>
<evidence type="ECO:0000256" key="3">
    <source>
        <dbReference type="SAM" id="SignalP"/>
    </source>
</evidence>
<reference evidence="5" key="2">
    <citation type="submission" date="2007-10" db="EMBL/GenBank/DDBJ databases">
        <authorList>
            <person name="Myers G.S."/>
        </authorList>
    </citation>
    <scope>NUCLEOTIDE SEQUENCE [LARGE SCALE GENOMIC DNA]</scope>
</reference>
<feature type="chain" id="PRO_5002724886" description="Outer membrane protein OmpA-like transmembrane domain-containing protein" evidence="3">
    <location>
        <begin position="24"/>
        <end position="206"/>
    </location>
</feature>
<dbReference type="Proteomes" id="UP000054075">
    <property type="component" value="Unassembled WGS sequence"/>
</dbReference>
<dbReference type="GO" id="GO:0009279">
    <property type="term" value="C:cell outer membrane"/>
    <property type="evidence" value="ECO:0007669"/>
    <property type="project" value="InterPro"/>
</dbReference>
<dbReference type="STRING" id="59196.RICGR_0764"/>
<dbReference type="GO" id="GO:0046930">
    <property type="term" value="C:pore complex"/>
    <property type="evidence" value="ECO:0007669"/>
    <property type="project" value="UniProtKB-KW"/>
</dbReference>
<keyword evidence="6" id="KW-1185">Reference proteome</keyword>
<accession>A8PML7</accession>
<keyword evidence="2" id="KW-0406">Ion transport</keyword>
<comment type="similarity">
    <text evidence="1">Belongs to the outer membrane OOP (TC 1.B.6) superfamily. OmpA family.</text>
</comment>
<evidence type="ECO:0000313" key="5">
    <source>
        <dbReference type="EMBL" id="EDP45886.1"/>
    </source>
</evidence>
<evidence type="ECO:0000256" key="2">
    <source>
        <dbReference type="ARBA" id="ARBA00023114"/>
    </source>
</evidence>
<evidence type="ECO:0000313" key="6">
    <source>
        <dbReference type="Proteomes" id="UP000054075"/>
    </source>
</evidence>
<dbReference type="OrthoDB" id="5659938at2"/>
<dbReference type="SUPFAM" id="SSF56925">
    <property type="entry name" value="OMPA-like"/>
    <property type="match status" value="1"/>
</dbReference>
<dbReference type="AlphaFoldDB" id="A8PML7"/>
<dbReference type="EMBL" id="AAQJ02000001">
    <property type="protein sequence ID" value="EDP45886.1"/>
    <property type="molecule type" value="Genomic_DNA"/>
</dbReference>
<dbReference type="InterPro" id="IPR000498">
    <property type="entry name" value="OmpA-like_TM_dom"/>
</dbReference>
<dbReference type="Pfam" id="PF01389">
    <property type="entry name" value="OmpA_membrane"/>
    <property type="match status" value="1"/>
</dbReference>
<protein>
    <recommendedName>
        <fullName evidence="4">Outer membrane protein OmpA-like transmembrane domain-containing protein</fullName>
    </recommendedName>
</protein>
<dbReference type="GO" id="GO:0015288">
    <property type="term" value="F:porin activity"/>
    <property type="evidence" value="ECO:0007669"/>
    <property type="project" value="UniProtKB-KW"/>
</dbReference>
<feature type="domain" description="Outer membrane protein OmpA-like transmembrane" evidence="4">
    <location>
        <begin position="27"/>
        <end position="206"/>
    </location>
</feature>
<keyword evidence="2" id="KW-0626">Porin</keyword>
<dbReference type="RefSeq" id="WP_006034874.1">
    <property type="nucleotide sequence ID" value="NZ_AAQJ02000001.1"/>
</dbReference>
<keyword evidence="3" id="KW-0732">Signal</keyword>
<dbReference type="InterPro" id="IPR011250">
    <property type="entry name" value="OMP/PagP_B-barrel"/>
</dbReference>
<name>A8PML7_9COXI</name>
<sequence>MFKKVLTTTVFGVSALGAMIAHAAAPGVYVTGQVGYANNNMHLATEDRIDNNNLSESSLGGRVAIGYQFNQNFALETGYFHSMKKHVTLVGKDKAETLISDNLGLRQHAIDLVAKSIFPVNTNLNLYGKLGVAYLTTDFDKDTFNGRPISNMIAKHKLAPEAAIGVSYDITPNVSIDSSWTHIQPIGKNRPGNIDFVALGLGYNFG</sequence>
<keyword evidence="2" id="KW-0813">Transport</keyword>
<evidence type="ECO:0000256" key="1">
    <source>
        <dbReference type="ARBA" id="ARBA00005710"/>
    </source>
</evidence>
<gene>
    <name evidence="5" type="ORF">RICGR_0764</name>
</gene>